<evidence type="ECO:0008006" key="5">
    <source>
        <dbReference type="Google" id="ProtNLM"/>
    </source>
</evidence>
<organism evidence="3 4">
    <name type="scientific">Hypocrea atroviridis (strain ATCC 20476 / IMI 206040)</name>
    <name type="common">Trichoderma atroviride</name>
    <dbReference type="NCBI Taxonomy" id="452589"/>
    <lineage>
        <taxon>Eukaryota</taxon>
        <taxon>Fungi</taxon>
        <taxon>Dikarya</taxon>
        <taxon>Ascomycota</taxon>
        <taxon>Pezizomycotina</taxon>
        <taxon>Sordariomycetes</taxon>
        <taxon>Hypocreomycetidae</taxon>
        <taxon>Hypocreales</taxon>
        <taxon>Hypocreaceae</taxon>
        <taxon>Trichoderma</taxon>
    </lineage>
</organism>
<dbReference type="OMA" id="NWLNAVT"/>
<reference evidence="3 4" key="1">
    <citation type="journal article" date="2011" name="Genome Biol.">
        <title>Comparative genome sequence analysis underscores mycoparasitism as the ancestral life style of Trichoderma.</title>
        <authorList>
            <person name="Kubicek C.P."/>
            <person name="Herrera-Estrella A."/>
            <person name="Seidl-Seiboth V."/>
            <person name="Martinez D.A."/>
            <person name="Druzhinina I.S."/>
            <person name="Thon M."/>
            <person name="Zeilinger S."/>
            <person name="Casas-Flores S."/>
            <person name="Horwitz B.A."/>
            <person name="Mukherjee P.K."/>
            <person name="Mukherjee M."/>
            <person name="Kredics L."/>
            <person name="Alcaraz L.D."/>
            <person name="Aerts A."/>
            <person name="Antal Z."/>
            <person name="Atanasova L."/>
            <person name="Cervantes-Badillo M.G."/>
            <person name="Challacombe J."/>
            <person name="Chertkov O."/>
            <person name="McCluskey K."/>
            <person name="Coulpier F."/>
            <person name="Deshpande N."/>
            <person name="von Doehren H."/>
            <person name="Ebbole D.J."/>
            <person name="Esquivel-Naranjo E.U."/>
            <person name="Fekete E."/>
            <person name="Flipphi M."/>
            <person name="Glaser F."/>
            <person name="Gomez-Rodriguez E.Y."/>
            <person name="Gruber S."/>
            <person name="Han C."/>
            <person name="Henrissat B."/>
            <person name="Hermosa R."/>
            <person name="Hernandez-Onate M."/>
            <person name="Karaffa L."/>
            <person name="Kosti I."/>
            <person name="Le Crom S."/>
            <person name="Lindquist E."/>
            <person name="Lucas S."/>
            <person name="Luebeck M."/>
            <person name="Luebeck P.S."/>
            <person name="Margeot A."/>
            <person name="Metz B."/>
            <person name="Misra M."/>
            <person name="Nevalainen H."/>
            <person name="Omann M."/>
            <person name="Packer N."/>
            <person name="Perrone G."/>
            <person name="Uresti-Rivera E.E."/>
            <person name="Salamov A."/>
            <person name="Schmoll M."/>
            <person name="Seiboth B."/>
            <person name="Shapiro H."/>
            <person name="Sukno S."/>
            <person name="Tamayo-Ramos J.A."/>
            <person name="Tisch D."/>
            <person name="Wiest A."/>
            <person name="Wilkinson H.H."/>
            <person name="Zhang M."/>
            <person name="Coutinho P.M."/>
            <person name="Kenerley C.M."/>
            <person name="Monte E."/>
            <person name="Baker S.E."/>
            <person name="Grigoriev I.V."/>
        </authorList>
    </citation>
    <scope>NUCLEOTIDE SEQUENCE [LARGE SCALE GENOMIC DNA]</scope>
    <source>
        <strain evidence="4">ATCC 20476 / IMI 206040</strain>
    </source>
</reference>
<name>G9PAA1_HYPAI</name>
<dbReference type="KEGG" id="tatv:25776182"/>
<dbReference type="InterPro" id="IPR036291">
    <property type="entry name" value="NAD(P)-bd_dom_sf"/>
</dbReference>
<dbReference type="InterPro" id="IPR002347">
    <property type="entry name" value="SDR_fam"/>
</dbReference>
<dbReference type="Proteomes" id="UP000005426">
    <property type="component" value="Unassembled WGS sequence"/>
</dbReference>
<accession>G9PAA1</accession>
<comment type="similarity">
    <text evidence="1">Belongs to the short-chain dehydrogenases/reductases (SDR) family.</text>
</comment>
<gene>
    <name evidence="3" type="ORF">TRIATDRAFT_152839</name>
</gene>
<dbReference type="eggNOG" id="ENOG502S3K9">
    <property type="taxonomic scope" value="Eukaryota"/>
</dbReference>
<dbReference type="HOGENOM" id="CLU_103010_1_0_1"/>
<proteinExistence type="inferred from homology"/>
<evidence type="ECO:0000313" key="3">
    <source>
        <dbReference type="EMBL" id="EHK39938.1"/>
    </source>
</evidence>
<evidence type="ECO:0000256" key="1">
    <source>
        <dbReference type="ARBA" id="ARBA00006484"/>
    </source>
</evidence>
<keyword evidence="2" id="KW-0560">Oxidoreductase</keyword>
<evidence type="ECO:0000313" key="4">
    <source>
        <dbReference type="Proteomes" id="UP000005426"/>
    </source>
</evidence>
<dbReference type="Gene3D" id="3.40.50.720">
    <property type="entry name" value="NAD(P)-binding Rossmann-like Domain"/>
    <property type="match status" value="1"/>
</dbReference>
<protein>
    <recommendedName>
        <fullName evidence="5">Short-chain dehydrogenase</fullName>
    </recommendedName>
</protein>
<dbReference type="OrthoDB" id="5336600at2759"/>
<dbReference type="AlphaFoldDB" id="G9PAA1"/>
<sequence>MASPKGIALILGAGSNVGQALSSAFSQAGYKVALVSRSIKESSSDKQIQIPADLSKPDTVPSIFESVRQKLGADPNVVIYNAASLTPPSDSSNPFTVDIDSFEKDLRLSNTSAYVAAREAVAGFERLDKSLSKAFIYTGNWLNAVTMSKPVFVTLATGKSAAAAWIGGASVHYKSKGYGFYFADERTAEGRAVTTGVSGAAHAEAYLKLAEGKADQPWHTTFVDGKGFVDFPETRKAYIDS</sequence>
<dbReference type="GeneID" id="25776182"/>
<evidence type="ECO:0000256" key="2">
    <source>
        <dbReference type="ARBA" id="ARBA00023002"/>
    </source>
</evidence>
<dbReference type="PANTHER" id="PTHR43669:SF4">
    <property type="entry name" value="SHORT-CHAIN DEHYDROGENASE"/>
    <property type="match status" value="1"/>
</dbReference>
<comment type="caution">
    <text evidence="3">The sequence shown here is derived from an EMBL/GenBank/DDBJ whole genome shotgun (WGS) entry which is preliminary data.</text>
</comment>
<dbReference type="EMBL" id="ABDG02000028">
    <property type="protein sequence ID" value="EHK39938.1"/>
    <property type="molecule type" value="Genomic_DNA"/>
</dbReference>
<keyword evidence="4" id="KW-1185">Reference proteome</keyword>
<dbReference type="GO" id="GO:0016491">
    <property type="term" value="F:oxidoreductase activity"/>
    <property type="evidence" value="ECO:0007669"/>
    <property type="project" value="UniProtKB-KW"/>
</dbReference>
<dbReference type="RefSeq" id="XP_013938102.1">
    <property type="nucleotide sequence ID" value="XM_014082627.1"/>
</dbReference>
<dbReference type="Pfam" id="PF00106">
    <property type="entry name" value="adh_short"/>
    <property type="match status" value="1"/>
</dbReference>
<dbReference type="SUPFAM" id="SSF51735">
    <property type="entry name" value="NAD(P)-binding Rossmann-fold domains"/>
    <property type="match status" value="1"/>
</dbReference>
<dbReference type="STRING" id="452589.G9PAA1"/>
<dbReference type="PANTHER" id="PTHR43669">
    <property type="entry name" value="5-KETO-D-GLUCONATE 5-REDUCTASE"/>
    <property type="match status" value="1"/>
</dbReference>